<dbReference type="EMBL" id="JARQZJ010000135">
    <property type="protein sequence ID" value="KAK9892468.1"/>
    <property type="molecule type" value="Genomic_DNA"/>
</dbReference>
<dbReference type="AlphaFoldDB" id="A0AAW1VFE5"/>
<dbReference type="SUPFAM" id="SSF56672">
    <property type="entry name" value="DNA/RNA polymerases"/>
    <property type="match status" value="1"/>
</dbReference>
<dbReference type="GO" id="GO:0071897">
    <property type="term" value="P:DNA biosynthetic process"/>
    <property type="evidence" value="ECO:0007669"/>
    <property type="project" value="UniProtKB-ARBA"/>
</dbReference>
<evidence type="ECO:0000259" key="1">
    <source>
        <dbReference type="PROSITE" id="PS50878"/>
    </source>
</evidence>
<proteinExistence type="predicted"/>
<dbReference type="GO" id="GO:0004523">
    <property type="term" value="F:RNA-DNA hybrid ribonuclease activity"/>
    <property type="evidence" value="ECO:0007669"/>
    <property type="project" value="InterPro"/>
</dbReference>
<evidence type="ECO:0008006" key="5">
    <source>
        <dbReference type="Google" id="ProtNLM"/>
    </source>
</evidence>
<dbReference type="SUPFAM" id="SSF53098">
    <property type="entry name" value="Ribonuclease H-like"/>
    <property type="match status" value="1"/>
</dbReference>
<name>A0AAW1VFE5_9CUCU</name>
<feature type="domain" description="RNase H type-1" evidence="2">
    <location>
        <begin position="554"/>
        <end position="690"/>
    </location>
</feature>
<dbReference type="Proteomes" id="UP001431783">
    <property type="component" value="Unassembled WGS sequence"/>
</dbReference>
<dbReference type="Pfam" id="PF00078">
    <property type="entry name" value="RVT_1"/>
    <property type="match status" value="1"/>
</dbReference>
<accession>A0AAW1VFE5</accession>
<evidence type="ECO:0000313" key="4">
    <source>
        <dbReference type="Proteomes" id="UP001431783"/>
    </source>
</evidence>
<feature type="domain" description="Reverse transcriptase" evidence="1">
    <location>
        <begin position="101"/>
        <end position="348"/>
    </location>
</feature>
<dbReference type="Pfam" id="PF00075">
    <property type="entry name" value="RNase_H"/>
    <property type="match status" value="1"/>
</dbReference>
<sequence>MINLTQPIKDINQIVKINYNQYPRVQKAKPFSCLELEFLFKSCKDSAPGLDSISYIMYKNLNSSNKNKLIDIYNAILCNPNNLKGINQILILPFSKPNRPLNHINNIRPIALAPCSIKILETLIKNRIEGIIEEALHHNKLMFGFRRMKSVNDSLTYLTSYIYYAFSQNKYTIVVFLDINGAYNDVNLEILVNDLRSINITSDIISIIENLLKYREMFIHSTEENKNLGPFRSTKGLLQGSPLSPILFNLYMKDLIKCASDGVKIGQYADDTYIMCSSSDLGFIYEKISETLDKVHNWLKSRNLNLSSEKSSAVLFSKKINHINLPYISVNNKNIPWSNQVKYLGVILEPNLKWKAQIEHTTGKAKKGIDLIRCLCKTWWGSQPKNLLVLYKTLVRSHLDYGALVYGQCTKTNLNKLNTTQYQALRVVMGFMRSTPINVLLAESGEVNMLKRRKLLAVKYLSKNYQISDNIIINQISILNKCQNFWINKNKPAYLEAFSLLQNHKKNIYHDRQIPFYSLNYEEHVTPCTVYISDLQKSDIGVDTKFREFSENKYKGYHRIFTDASVKESLADTSVGIGIHSPTPLYNISYKLPNYWSIYLAEMLAIGKALQYIEKRKMYKSVIFSDSLSALIKLKNWKLDSSIDIITITVKKIWTKLLNKGYKIVGVWIPSHKGIIGNETADRLANEGRSNGKFLNYRAGPKQIYNQIVQKLNREWETELIQWGRVKGKTYTYMRNRDKVDKISKPYVMLESNMSRKHISTIMRIRSGHCLTPEHLFRINILPTPYCECGELGTIQHIFFQCTRNIVQCSNLYKRLEEYEFDKPINIYEVIFTRKLEIIEILINFLDQSKIKL</sequence>
<keyword evidence="4" id="KW-1185">Reference proteome</keyword>
<dbReference type="InterPro" id="IPR002156">
    <property type="entry name" value="RNaseH_domain"/>
</dbReference>
<dbReference type="GO" id="GO:0003676">
    <property type="term" value="F:nucleic acid binding"/>
    <property type="evidence" value="ECO:0007669"/>
    <property type="project" value="InterPro"/>
</dbReference>
<dbReference type="PROSITE" id="PS50879">
    <property type="entry name" value="RNASE_H_1"/>
    <property type="match status" value="1"/>
</dbReference>
<evidence type="ECO:0000313" key="3">
    <source>
        <dbReference type="EMBL" id="KAK9892468.1"/>
    </source>
</evidence>
<dbReference type="GO" id="GO:0042575">
    <property type="term" value="C:DNA polymerase complex"/>
    <property type="evidence" value="ECO:0007669"/>
    <property type="project" value="UniProtKB-ARBA"/>
</dbReference>
<dbReference type="PANTHER" id="PTHR33332">
    <property type="entry name" value="REVERSE TRANSCRIPTASE DOMAIN-CONTAINING PROTEIN"/>
    <property type="match status" value="1"/>
</dbReference>
<dbReference type="CDD" id="cd01650">
    <property type="entry name" value="RT_nLTR_like"/>
    <property type="match status" value="1"/>
</dbReference>
<evidence type="ECO:0000259" key="2">
    <source>
        <dbReference type="PROSITE" id="PS50879"/>
    </source>
</evidence>
<dbReference type="InterPro" id="IPR012337">
    <property type="entry name" value="RNaseH-like_sf"/>
</dbReference>
<protein>
    <recommendedName>
        <fullName evidence="5">Reverse transcriptase domain-containing protein</fullName>
    </recommendedName>
</protein>
<dbReference type="InterPro" id="IPR000477">
    <property type="entry name" value="RT_dom"/>
</dbReference>
<dbReference type="InterPro" id="IPR036397">
    <property type="entry name" value="RNaseH_sf"/>
</dbReference>
<comment type="caution">
    <text evidence="3">The sequence shown here is derived from an EMBL/GenBank/DDBJ whole genome shotgun (WGS) entry which is preliminary data.</text>
</comment>
<dbReference type="InterPro" id="IPR043502">
    <property type="entry name" value="DNA/RNA_pol_sf"/>
</dbReference>
<reference evidence="3 4" key="1">
    <citation type="submission" date="2023-03" db="EMBL/GenBank/DDBJ databases">
        <title>Genome insight into feeding habits of ladybird beetles.</title>
        <authorList>
            <person name="Li H.-S."/>
            <person name="Huang Y.-H."/>
            <person name="Pang H."/>
        </authorList>
    </citation>
    <scope>NUCLEOTIDE SEQUENCE [LARGE SCALE GENOMIC DNA]</scope>
    <source>
        <strain evidence="3">SYSU_2023b</strain>
        <tissue evidence="3">Whole body</tissue>
    </source>
</reference>
<gene>
    <name evidence="3" type="ORF">WA026_020459</name>
</gene>
<dbReference type="PROSITE" id="PS50878">
    <property type="entry name" value="RT_POL"/>
    <property type="match status" value="1"/>
</dbReference>
<organism evidence="3 4">
    <name type="scientific">Henosepilachna vigintioctopunctata</name>
    <dbReference type="NCBI Taxonomy" id="420089"/>
    <lineage>
        <taxon>Eukaryota</taxon>
        <taxon>Metazoa</taxon>
        <taxon>Ecdysozoa</taxon>
        <taxon>Arthropoda</taxon>
        <taxon>Hexapoda</taxon>
        <taxon>Insecta</taxon>
        <taxon>Pterygota</taxon>
        <taxon>Neoptera</taxon>
        <taxon>Endopterygota</taxon>
        <taxon>Coleoptera</taxon>
        <taxon>Polyphaga</taxon>
        <taxon>Cucujiformia</taxon>
        <taxon>Coccinelloidea</taxon>
        <taxon>Coccinellidae</taxon>
        <taxon>Epilachninae</taxon>
        <taxon>Epilachnini</taxon>
        <taxon>Henosepilachna</taxon>
    </lineage>
</organism>
<dbReference type="Gene3D" id="3.30.420.10">
    <property type="entry name" value="Ribonuclease H-like superfamily/Ribonuclease H"/>
    <property type="match status" value="1"/>
</dbReference>
<dbReference type="CDD" id="cd09276">
    <property type="entry name" value="Rnase_HI_RT_non_LTR"/>
    <property type="match status" value="1"/>
</dbReference>